<comment type="caution">
    <text evidence="1">The sequence shown here is derived from an EMBL/GenBank/DDBJ whole genome shotgun (WGS) entry which is preliminary data.</text>
</comment>
<dbReference type="EMBL" id="BNAH01000008">
    <property type="protein sequence ID" value="GHE91531.1"/>
    <property type="molecule type" value="Genomic_DNA"/>
</dbReference>
<protein>
    <submittedName>
        <fullName evidence="1">Uncharacterized protein</fullName>
    </submittedName>
</protein>
<accession>A0ABQ3IU87</accession>
<gene>
    <name evidence="1" type="ORF">GCM10011501_21140</name>
</gene>
<dbReference type="Proteomes" id="UP000626370">
    <property type="component" value="Unassembled WGS sequence"/>
</dbReference>
<evidence type="ECO:0000313" key="2">
    <source>
        <dbReference type="Proteomes" id="UP000626370"/>
    </source>
</evidence>
<sequence>MIKSAFSQQSISRYIQLDDWIFEVKAVRALRVKDYGQPYSAIANININGNNAYIDGLMSREQEQFTRQDFNTVIDFCRNLSLDTACFDRFKNGDLVSEVVNLKKQSTAMLFQLAN</sequence>
<proteinExistence type="predicted"/>
<keyword evidence="2" id="KW-1185">Reference proteome</keyword>
<name>A0ABQ3IU87_9GAMM</name>
<evidence type="ECO:0000313" key="1">
    <source>
        <dbReference type="EMBL" id="GHE91531.1"/>
    </source>
</evidence>
<dbReference type="RefSeq" id="WP_189378244.1">
    <property type="nucleotide sequence ID" value="NZ_BNAH01000008.1"/>
</dbReference>
<reference evidence="2" key="1">
    <citation type="journal article" date="2019" name="Int. J. Syst. Evol. Microbiol.">
        <title>The Global Catalogue of Microorganisms (GCM) 10K type strain sequencing project: providing services to taxonomists for standard genome sequencing and annotation.</title>
        <authorList>
            <consortium name="The Broad Institute Genomics Platform"/>
            <consortium name="The Broad Institute Genome Sequencing Center for Infectious Disease"/>
            <person name="Wu L."/>
            <person name="Ma J."/>
        </authorList>
    </citation>
    <scope>NUCLEOTIDE SEQUENCE [LARGE SCALE GENOMIC DNA]</scope>
    <source>
        <strain evidence="2">CGMCC 1.15922</strain>
    </source>
</reference>
<organism evidence="1 2">
    <name type="scientific">Thalassotalea profundi</name>
    <dbReference type="NCBI Taxonomy" id="2036687"/>
    <lineage>
        <taxon>Bacteria</taxon>
        <taxon>Pseudomonadati</taxon>
        <taxon>Pseudomonadota</taxon>
        <taxon>Gammaproteobacteria</taxon>
        <taxon>Alteromonadales</taxon>
        <taxon>Colwelliaceae</taxon>
        <taxon>Thalassotalea</taxon>
    </lineage>
</organism>